<evidence type="ECO:0000259" key="12">
    <source>
        <dbReference type="Pfam" id="PF21538"/>
    </source>
</evidence>
<evidence type="ECO:0000256" key="10">
    <source>
        <dbReference type="SAM" id="MobiDB-lite"/>
    </source>
</evidence>
<dbReference type="Pfam" id="PF09606">
    <property type="entry name" value="Med15_N"/>
    <property type="match status" value="1"/>
</dbReference>
<evidence type="ECO:0000256" key="6">
    <source>
        <dbReference type="ARBA" id="ARBA00023163"/>
    </source>
</evidence>
<reference evidence="16" key="1">
    <citation type="submission" date="2023-09" db="UniProtKB">
        <authorList>
            <consortium name="RefSeq"/>
        </authorList>
    </citation>
    <scope>IDENTIFICATION</scope>
    <source>
        <tissue evidence="15 16">Whole organism</tissue>
    </source>
</reference>
<dbReference type="OMA" id="NACKVIA"/>
<dbReference type="AlphaFoldDB" id="A0A8B7NMZ8"/>
<keyword evidence="4 9" id="KW-0805">Transcription regulation</keyword>
<sequence>MAEDWKSPAFRNRSVQQIAELIRATPTPSNKNAGDIESQIFSRSKSKTEYQSMLSRLVSHLKEQAAPSSQSHPHLAAMLTGQPPPNLQGQMGQANQQMPMSAQMGQQQQQMGGQGPTGQMGGQQMGQVGQMTNSMGQGNPQMAQGQMVGHISQGMGNMGGLGQSMGMGGVTLNHNQAMGMNGQGSPMGVGSNQMGVSGGSGGQMNVSGNQTVQMNIAGSQGGQMNIGGSHGGPMSMNRMAPGTQVLNQMNMVGQTAQNMGMVGGQVLTNSNPAMMGSNQGLVSSRMTSGIGMGSLGNDMSWQGPNTHMGMAGMKNNMQVNMAGKMRPIQQMPMGVQNVPGQLGGQNVNTQLGNVGMGRGVSVSGNTATMQPRIPSPNYSGTPSVGMQRQGIPGSPGMAPSNQQQSQQMMGGQQPSPAFISPSPSATMIPSPVSSGGRTSMMGAPSPGSNMVNTPGQPLQPSPASATPGEDKAYFEKIQQLQKYVKPLKEVIANSGREEGQSNEIYKMKKLLDHLTNPMRRVSTETLEKCEKVLEKMLQKESAVEVIMDGVRAALKAPNSASIFHRTIAPALEKLTGCSIPMPPSPKRRKIEEPTEESTAPKISYIIQGEIARLSPRFKVNLDSHQPACSDDLSLTCHLDDTNLPCVPPLTLTIPEKYPDLPPVATLLHQEYSSTDFLKLVQSLFLRRQKHLPLTTSITMLLDTWEMSIRQACSPNAAKNPEAVSPITAIMQLMHESNQ</sequence>
<evidence type="ECO:0000313" key="16">
    <source>
        <dbReference type="RefSeq" id="XP_018015047.1"/>
    </source>
</evidence>
<dbReference type="RefSeq" id="XP_018015046.1">
    <property type="nucleotide sequence ID" value="XM_018159557.2"/>
</dbReference>
<protein>
    <recommendedName>
        <fullName evidence="3 9">Mediator of RNA polymerase II transcription subunit 15</fullName>
    </recommendedName>
    <alternativeName>
        <fullName evidence="8 9">Mediator complex subunit 15</fullName>
    </alternativeName>
</protein>
<feature type="region of interest" description="Disordered" evidence="10">
    <location>
        <begin position="366"/>
        <end position="468"/>
    </location>
</feature>
<dbReference type="Pfam" id="PF21539">
    <property type="entry name" value="Med15_C"/>
    <property type="match status" value="1"/>
</dbReference>
<evidence type="ECO:0000259" key="11">
    <source>
        <dbReference type="Pfam" id="PF09606"/>
    </source>
</evidence>
<dbReference type="InterPro" id="IPR048385">
    <property type="entry name" value="Med15_central"/>
</dbReference>
<evidence type="ECO:0000313" key="15">
    <source>
        <dbReference type="RefSeq" id="XP_018015046.1"/>
    </source>
</evidence>
<comment type="subcellular location">
    <subcellularLocation>
        <location evidence="1 9">Nucleus</location>
    </subcellularLocation>
</comment>
<comment type="similarity">
    <text evidence="2 9">Belongs to the Mediator complex subunit 15 family.</text>
</comment>
<keyword evidence="6 9" id="KW-0804">Transcription</keyword>
<dbReference type="GO" id="GO:0006355">
    <property type="term" value="P:regulation of DNA-templated transcription"/>
    <property type="evidence" value="ECO:0007669"/>
    <property type="project" value="InterPro"/>
</dbReference>
<keyword evidence="5 9" id="KW-0010">Activator</keyword>
<accession>A0A8B7NMZ8</accession>
<evidence type="ECO:0000256" key="1">
    <source>
        <dbReference type="ARBA" id="ARBA00004123"/>
    </source>
</evidence>
<dbReference type="GO" id="GO:0003712">
    <property type="term" value="F:transcription coregulator activity"/>
    <property type="evidence" value="ECO:0007669"/>
    <property type="project" value="InterPro"/>
</dbReference>
<dbReference type="InterPro" id="IPR019087">
    <property type="entry name" value="Med15_N"/>
</dbReference>
<evidence type="ECO:0000256" key="5">
    <source>
        <dbReference type="ARBA" id="ARBA00023159"/>
    </source>
</evidence>
<feature type="domain" description="ARC105/Med15 mediator subunit central" evidence="12">
    <location>
        <begin position="469"/>
        <end position="572"/>
    </location>
</feature>
<dbReference type="KEGG" id="hazt:108671957"/>
<evidence type="ECO:0000256" key="2">
    <source>
        <dbReference type="ARBA" id="ARBA00009807"/>
    </source>
</evidence>
<dbReference type="InterPro" id="IPR036529">
    <property type="entry name" value="KIX_dom_sf"/>
</dbReference>
<dbReference type="RefSeq" id="XP_018015047.1">
    <property type="nucleotide sequence ID" value="XM_018159558.2"/>
</dbReference>
<evidence type="ECO:0000256" key="9">
    <source>
        <dbReference type="RuleBase" id="RU364148"/>
    </source>
</evidence>
<comment type="function">
    <text evidence="9">Component of the Mediator complex, a coactivator involved in the regulated transcription of nearly all RNA polymerase II-dependent genes. Mediator functions as a bridge to convey information from gene-specific regulatory proteins to the basal RNA polymerase II transcription machinery. Mediator is recruited to promoters by direct interactions with regulatory proteins and serves as a scaffold for the assembly of a functional preinitiation complex with RNA polymerase II and the general transcription factors.</text>
</comment>
<feature type="compositionally biased region" description="Low complexity" evidence="10">
    <location>
        <begin position="396"/>
        <end position="425"/>
    </location>
</feature>
<organism evidence="16">
    <name type="scientific">Hyalella azteca</name>
    <name type="common">Amphipod</name>
    <dbReference type="NCBI Taxonomy" id="294128"/>
    <lineage>
        <taxon>Eukaryota</taxon>
        <taxon>Metazoa</taxon>
        <taxon>Ecdysozoa</taxon>
        <taxon>Arthropoda</taxon>
        <taxon>Crustacea</taxon>
        <taxon>Multicrustacea</taxon>
        <taxon>Malacostraca</taxon>
        <taxon>Eumalacostraca</taxon>
        <taxon>Peracarida</taxon>
        <taxon>Amphipoda</taxon>
        <taxon>Senticaudata</taxon>
        <taxon>Talitrida</taxon>
        <taxon>Talitroidea</taxon>
        <taxon>Hyalellidae</taxon>
        <taxon>Hyalella</taxon>
    </lineage>
</organism>
<proteinExistence type="inferred from homology"/>
<feature type="domain" description="Mediator of RNA polymerase II transcription subunit 15 N-terminal" evidence="11">
    <location>
        <begin position="1"/>
        <end position="70"/>
    </location>
</feature>
<comment type="subunit">
    <text evidence="9">Component of the Mediator complex.</text>
</comment>
<evidence type="ECO:0000256" key="4">
    <source>
        <dbReference type="ARBA" id="ARBA00023015"/>
    </source>
</evidence>
<dbReference type="Proteomes" id="UP000694843">
    <property type="component" value="Unplaced"/>
</dbReference>
<feature type="domain" description="ARC105/Med15 mediator subunit C-terminal" evidence="13">
    <location>
        <begin position="602"/>
        <end position="710"/>
    </location>
</feature>
<dbReference type="InterPro" id="IPR048386">
    <property type="entry name" value="Med15_C"/>
</dbReference>
<feature type="compositionally biased region" description="Polar residues" evidence="10">
    <location>
        <begin position="376"/>
        <end position="386"/>
    </location>
</feature>
<dbReference type="GO" id="GO:0005634">
    <property type="term" value="C:nucleus"/>
    <property type="evidence" value="ECO:0007669"/>
    <property type="project" value="UniProtKB-SubCell"/>
</dbReference>
<gene>
    <name evidence="15 16" type="primary">LOC108671957</name>
    <name evidence="9" type="synonym">MED15</name>
</gene>
<dbReference type="Gene3D" id="1.10.246.20">
    <property type="entry name" value="Coactivator CBP, KIX domain"/>
    <property type="match status" value="1"/>
</dbReference>
<dbReference type="CTD" id="51586"/>
<evidence type="ECO:0000256" key="8">
    <source>
        <dbReference type="ARBA" id="ARBA00032016"/>
    </source>
</evidence>
<keyword evidence="14" id="KW-1185">Reference proteome</keyword>
<evidence type="ECO:0000256" key="3">
    <source>
        <dbReference type="ARBA" id="ARBA00019613"/>
    </source>
</evidence>
<name>A0A8B7NMZ8_HYAAZ</name>
<evidence type="ECO:0000313" key="14">
    <source>
        <dbReference type="Proteomes" id="UP000694843"/>
    </source>
</evidence>
<dbReference type="OrthoDB" id="10055322at2759"/>
<feature type="compositionally biased region" description="Polar residues" evidence="10">
    <location>
        <begin position="446"/>
        <end position="464"/>
    </location>
</feature>
<keyword evidence="7 9" id="KW-0539">Nucleus</keyword>
<dbReference type="GeneID" id="108671957"/>
<evidence type="ECO:0000259" key="13">
    <source>
        <dbReference type="Pfam" id="PF21539"/>
    </source>
</evidence>
<dbReference type="Pfam" id="PF21538">
    <property type="entry name" value="Med15_M"/>
    <property type="match status" value="1"/>
</dbReference>
<evidence type="ECO:0000256" key="7">
    <source>
        <dbReference type="ARBA" id="ARBA00023242"/>
    </source>
</evidence>